<dbReference type="EMBL" id="FZOD01000003">
    <property type="protein sequence ID" value="SNS04610.1"/>
    <property type="molecule type" value="Genomic_DNA"/>
</dbReference>
<evidence type="ECO:0000313" key="2">
    <source>
        <dbReference type="Proteomes" id="UP000198282"/>
    </source>
</evidence>
<dbReference type="Proteomes" id="UP000198282">
    <property type="component" value="Unassembled WGS sequence"/>
</dbReference>
<name>A0A239B9S4_9ACTN</name>
<dbReference type="AlphaFoldDB" id="A0A239B9S4"/>
<accession>A0A239B9S4</accession>
<sequence>MASLVHSQSVVRMVISSPSRSVNADHRAHGAMRWLSRAKIVQRSYACPSETLTPYFCQFGLIHELYAIYAF</sequence>
<proteinExistence type="predicted"/>
<evidence type="ECO:0000313" key="1">
    <source>
        <dbReference type="EMBL" id="SNS04610.1"/>
    </source>
</evidence>
<reference evidence="1 2" key="1">
    <citation type="submission" date="2017-06" db="EMBL/GenBank/DDBJ databases">
        <authorList>
            <person name="Kim H.J."/>
            <person name="Triplett B.A."/>
        </authorList>
    </citation>
    <scope>NUCLEOTIDE SEQUENCE [LARGE SCALE GENOMIC DNA]</scope>
    <source>
        <strain evidence="1 2">CGMCC 4.2132</strain>
    </source>
</reference>
<keyword evidence="2" id="KW-1185">Reference proteome</keyword>
<organism evidence="1 2">
    <name type="scientific">Streptosporangium subroseum</name>
    <dbReference type="NCBI Taxonomy" id="106412"/>
    <lineage>
        <taxon>Bacteria</taxon>
        <taxon>Bacillati</taxon>
        <taxon>Actinomycetota</taxon>
        <taxon>Actinomycetes</taxon>
        <taxon>Streptosporangiales</taxon>
        <taxon>Streptosporangiaceae</taxon>
        <taxon>Streptosporangium</taxon>
    </lineage>
</organism>
<gene>
    <name evidence="1" type="ORF">SAMN05216276_100360</name>
</gene>
<protein>
    <submittedName>
        <fullName evidence="1">Uncharacterized protein</fullName>
    </submittedName>
</protein>